<dbReference type="RefSeq" id="WP_092872691.1">
    <property type="nucleotide sequence ID" value="NZ_FOJY01000011.1"/>
</dbReference>
<evidence type="ECO:0000256" key="3">
    <source>
        <dbReference type="ARBA" id="ARBA00022777"/>
    </source>
</evidence>
<evidence type="ECO:0000256" key="1">
    <source>
        <dbReference type="ARBA" id="ARBA00010688"/>
    </source>
</evidence>
<dbReference type="PANTHER" id="PTHR43085">
    <property type="entry name" value="HEXOKINASE FAMILY MEMBER"/>
    <property type="match status" value="1"/>
</dbReference>
<keyword evidence="6" id="KW-1185">Reference proteome</keyword>
<name>A0A1I0YW74_9FIRM</name>
<dbReference type="InterPro" id="IPR011611">
    <property type="entry name" value="PfkB_dom"/>
</dbReference>
<dbReference type="EMBL" id="FOJY01000011">
    <property type="protein sequence ID" value="SFB16498.1"/>
    <property type="molecule type" value="Genomic_DNA"/>
</dbReference>
<accession>A0A1I0YW74</accession>
<dbReference type="Proteomes" id="UP000198838">
    <property type="component" value="Unassembled WGS sequence"/>
</dbReference>
<evidence type="ECO:0000256" key="2">
    <source>
        <dbReference type="ARBA" id="ARBA00022679"/>
    </source>
</evidence>
<protein>
    <submittedName>
        <fullName evidence="5">Fructokinase</fullName>
    </submittedName>
</protein>
<evidence type="ECO:0000313" key="6">
    <source>
        <dbReference type="Proteomes" id="UP000198838"/>
    </source>
</evidence>
<gene>
    <name evidence="5" type="ORF">SAMN05216249_11151</name>
</gene>
<keyword evidence="2" id="KW-0808">Transferase</keyword>
<dbReference type="InterPro" id="IPR050306">
    <property type="entry name" value="PfkB_Carbo_kinase"/>
</dbReference>
<dbReference type="AlphaFoldDB" id="A0A1I0YW74"/>
<feature type="domain" description="Carbohydrate kinase PfkB" evidence="4">
    <location>
        <begin position="3"/>
        <end position="312"/>
    </location>
</feature>
<dbReference type="OrthoDB" id="9813569at2"/>
<dbReference type="PANTHER" id="PTHR43085:SF54">
    <property type="entry name" value="PUTATIVE-RELATED"/>
    <property type="match status" value="1"/>
</dbReference>
<proteinExistence type="inferred from homology"/>
<organism evidence="5 6">
    <name type="scientific">Acetitomaculum ruminis DSM 5522</name>
    <dbReference type="NCBI Taxonomy" id="1120918"/>
    <lineage>
        <taxon>Bacteria</taxon>
        <taxon>Bacillati</taxon>
        <taxon>Bacillota</taxon>
        <taxon>Clostridia</taxon>
        <taxon>Lachnospirales</taxon>
        <taxon>Lachnospiraceae</taxon>
        <taxon>Acetitomaculum</taxon>
    </lineage>
</organism>
<dbReference type="InterPro" id="IPR029056">
    <property type="entry name" value="Ribokinase-like"/>
</dbReference>
<reference evidence="5 6" key="1">
    <citation type="submission" date="2016-10" db="EMBL/GenBank/DDBJ databases">
        <authorList>
            <person name="de Groot N.N."/>
        </authorList>
    </citation>
    <scope>NUCLEOTIDE SEQUENCE [LARGE SCALE GENOMIC DNA]</scope>
    <source>
        <strain evidence="5 6">DSM 5522</strain>
    </source>
</reference>
<dbReference type="STRING" id="1120918.SAMN05216249_11151"/>
<dbReference type="Gene3D" id="3.40.1190.20">
    <property type="match status" value="1"/>
</dbReference>
<evidence type="ECO:0000259" key="4">
    <source>
        <dbReference type="Pfam" id="PF00294"/>
    </source>
</evidence>
<dbReference type="GO" id="GO:0016301">
    <property type="term" value="F:kinase activity"/>
    <property type="evidence" value="ECO:0007669"/>
    <property type="project" value="UniProtKB-KW"/>
</dbReference>
<dbReference type="Pfam" id="PF00294">
    <property type="entry name" value="PfkB"/>
    <property type="match status" value="1"/>
</dbReference>
<dbReference type="SUPFAM" id="SSF53613">
    <property type="entry name" value="Ribokinase-like"/>
    <property type="match status" value="1"/>
</dbReference>
<evidence type="ECO:0000313" key="5">
    <source>
        <dbReference type="EMBL" id="SFB16498.1"/>
    </source>
</evidence>
<sequence length="321" mass="35768">MCKLIAIGEALIDFIPQQTGAGISKVKGFEPKVGGAPANVCVAFTKLGGKSVILTKLGDDPFGDKIYNELESYAIDCSKIVRTVSANTSLAFVALKEDGNREFSFYRKPGADMLYRPEDVDREIFKGADVFHFCSVSLGDFPMKDAHKQAIKYANEENMLISFDPNLRLNLWENLEELKKAVWDFIPEADILKVSDEELEFLTGLTDIEKALPQLFTGKVKMIIYTMGSAGALAICKDVRAKSPCKKVKAIDTTGAGDAFIGSFLYRLLEKGYNRDNLEKLTKEQLEELLDYSNCYCSISIQKNGAAESYPTYKEMEEIFK</sequence>
<dbReference type="PRINTS" id="PR00990">
    <property type="entry name" value="RIBOKINASE"/>
</dbReference>
<comment type="similarity">
    <text evidence="1">Belongs to the carbohydrate kinase PfkB family.</text>
</comment>
<dbReference type="CDD" id="cd01167">
    <property type="entry name" value="bac_FRK"/>
    <property type="match status" value="1"/>
</dbReference>
<keyword evidence="3 5" id="KW-0418">Kinase</keyword>
<dbReference type="InterPro" id="IPR002139">
    <property type="entry name" value="Ribo/fructo_kinase"/>
</dbReference>